<dbReference type="InterPro" id="IPR011010">
    <property type="entry name" value="DNA_brk_join_enz"/>
</dbReference>
<name>A0AAU2AIB9_9ACTN</name>
<proteinExistence type="predicted"/>
<dbReference type="EMBL" id="CP108222">
    <property type="protein sequence ID" value="WTT23274.1"/>
    <property type="molecule type" value="Genomic_DNA"/>
</dbReference>
<organism evidence="1">
    <name type="scientific">Streptomyces sp. NBC_00093</name>
    <dbReference type="NCBI Taxonomy" id="2975649"/>
    <lineage>
        <taxon>Bacteria</taxon>
        <taxon>Bacillati</taxon>
        <taxon>Actinomycetota</taxon>
        <taxon>Actinomycetes</taxon>
        <taxon>Kitasatosporales</taxon>
        <taxon>Streptomycetaceae</taxon>
        <taxon>Streptomyces</taxon>
    </lineage>
</organism>
<evidence type="ECO:0000313" key="1">
    <source>
        <dbReference type="EMBL" id="WTT23274.1"/>
    </source>
</evidence>
<accession>A0AAU2AIB9</accession>
<dbReference type="GO" id="GO:0003677">
    <property type="term" value="F:DNA binding"/>
    <property type="evidence" value="ECO:0007669"/>
    <property type="project" value="InterPro"/>
</dbReference>
<dbReference type="AlphaFoldDB" id="A0AAU2AIB9"/>
<protein>
    <submittedName>
        <fullName evidence="1">Uncharacterized protein</fullName>
    </submittedName>
</protein>
<gene>
    <name evidence="1" type="ORF">OHA22_50835</name>
</gene>
<dbReference type="SUPFAM" id="SSF56349">
    <property type="entry name" value="DNA breaking-rejoining enzymes"/>
    <property type="match status" value="1"/>
</dbReference>
<reference evidence="1" key="1">
    <citation type="submission" date="2022-10" db="EMBL/GenBank/DDBJ databases">
        <title>The complete genomes of actinobacterial strains from the NBC collection.</title>
        <authorList>
            <person name="Joergensen T.S."/>
            <person name="Alvarez Arevalo M."/>
            <person name="Sterndorff E.B."/>
            <person name="Faurdal D."/>
            <person name="Vuksanovic O."/>
            <person name="Mourched A.-S."/>
            <person name="Charusanti P."/>
            <person name="Shaw S."/>
            <person name="Blin K."/>
            <person name="Weber T."/>
        </authorList>
    </citation>
    <scope>NUCLEOTIDE SEQUENCE</scope>
    <source>
        <strain evidence="1">NBC_00093</strain>
    </source>
</reference>
<sequence>MANEGGTARSCDMCLGWSVMRWSRICSGCKAWKRQYRERGVCPRCRHEGHLNTDGLCKPCLQAIRAEDDAEWALGVPGARPRDLQLHVGTYRDYSTRAGRLIRSTGAVRRVNEEWRRKLKQQREVLDEPPTVLEPGTWGQIPLFTLPRTLTDTTIRAVAGRSVSGWERAWPVVAEMATEHGLSAGWYYKVAEMVRLALAIREAEGTALLPEPALRDLPTNGDAVRLVLLKVGLLAPASAPMRFSQADQPSRTPYMTAPAPLPPPEPRQCRDCLAWLPGGHRGFRCKPCRHWRSRRARGQCQRCDRGNLPLRDGRCRGCHPYRLLDEAWPATARATQLMIDLPIGVGGPARPFPVDEPPVDNDHEAPAWHTGRGQEPLFTLRRDWSPVLARLRRQPPGEPPLAEAARQLVEEFAQLRRDGQSPDYRKNSRTLTTLVYWLGAETAIFERDVHDLAQLDPNLAAKPVCQFLRLRGLLVEDPELHRDADQVWIETTLAAMPEPVATEVRTWVAVLRDQGRRRGEARGYDDIRRYLVALQLTLATWTAANVTTLREITQDQVEKAVDSLSGHARRQLAICLRSLFRALRQERVIFRDPTRHLPVGDLKGVPQSVPSDVLAGLLDQVTTPLARLVIALVAVHAVPGNDVRAVRTTDLNLARGTLEIRRGLLRHTVYLEEFTNRLATEWLTYRHRRWPASTNPHLLVSQKTALDLDQPAVSIGLLQGILPNGVTLEGLRQDRILNEAFETADPLKLMRLFGITEQTAMRYVMAAHPERTSQLPR</sequence>